<dbReference type="Gene3D" id="1.10.12.10">
    <property type="entry name" value="Lyase 2-enoyl-coa Hydratase, Chain A, domain 2"/>
    <property type="match status" value="1"/>
</dbReference>
<evidence type="ECO:0000313" key="6">
    <source>
        <dbReference type="Proteomes" id="UP001500635"/>
    </source>
</evidence>
<comment type="catalytic activity">
    <reaction evidence="4">
        <text>a 4-saturated-(3S)-3-hydroxyacyl-CoA = a (3E)-enoyl-CoA + H2O</text>
        <dbReference type="Rhea" id="RHEA:20724"/>
        <dbReference type="ChEBI" id="CHEBI:15377"/>
        <dbReference type="ChEBI" id="CHEBI:58521"/>
        <dbReference type="ChEBI" id="CHEBI:137480"/>
        <dbReference type="EC" id="4.2.1.17"/>
    </reaction>
</comment>
<gene>
    <name evidence="5" type="ORF">GCM10023147_45020</name>
</gene>
<sequence>MNQHSPAEQAAREPEGYETLSVSVDGDGIALLTLDRPDALNAFDLTMARELLRFFTVDAHDDGIRAVVVTGAGRAFCAGMDLSGEGNVFGLDESLRPTPEEFYAHFDEPPYEDGIRDTGGKVTLAIHALPKPVIAAINGAAVGIGVTMTLAMDARLASTKARIGFVFGRLGVVPEATSTWFLPRLVGLAQALDWVYSADIFDGAEALRGGLVRSVHEPDDLVEAALDLARSWVVGRSPVALALARQMLRRNSAASHPLDAHLSDSLAMFYTSIGDGKEGVAAFLEKRPAQFEGRASDLPRIYPGE</sequence>
<organism evidence="5 6">
    <name type="scientific">Tsukamurella soli</name>
    <dbReference type="NCBI Taxonomy" id="644556"/>
    <lineage>
        <taxon>Bacteria</taxon>
        <taxon>Bacillati</taxon>
        <taxon>Actinomycetota</taxon>
        <taxon>Actinomycetes</taxon>
        <taxon>Mycobacteriales</taxon>
        <taxon>Tsukamurellaceae</taxon>
        <taxon>Tsukamurella</taxon>
    </lineage>
</organism>
<dbReference type="NCBIfam" id="NF006109">
    <property type="entry name" value="PRK08260.1"/>
    <property type="match status" value="1"/>
</dbReference>
<evidence type="ECO:0000256" key="2">
    <source>
        <dbReference type="ARBA" id="ARBA00023239"/>
    </source>
</evidence>
<dbReference type="Gene3D" id="3.90.226.10">
    <property type="entry name" value="2-enoyl-CoA Hydratase, Chain A, domain 1"/>
    <property type="match status" value="1"/>
</dbReference>
<keyword evidence="2" id="KW-0456">Lyase</keyword>
<reference evidence="6" key="1">
    <citation type="journal article" date="2019" name="Int. J. Syst. Evol. Microbiol.">
        <title>The Global Catalogue of Microorganisms (GCM) 10K type strain sequencing project: providing services to taxonomists for standard genome sequencing and annotation.</title>
        <authorList>
            <consortium name="The Broad Institute Genomics Platform"/>
            <consortium name="The Broad Institute Genome Sequencing Center for Infectious Disease"/>
            <person name="Wu L."/>
            <person name="Ma J."/>
        </authorList>
    </citation>
    <scope>NUCLEOTIDE SEQUENCE [LARGE SCALE GENOMIC DNA]</scope>
    <source>
        <strain evidence="6">JCM 17688</strain>
    </source>
</reference>
<proteinExistence type="inferred from homology"/>
<evidence type="ECO:0000256" key="1">
    <source>
        <dbReference type="ARBA" id="ARBA00005254"/>
    </source>
</evidence>
<dbReference type="RefSeq" id="WP_345000369.1">
    <property type="nucleotide sequence ID" value="NZ_BAABFR010000109.1"/>
</dbReference>
<dbReference type="InterPro" id="IPR014748">
    <property type="entry name" value="Enoyl-CoA_hydra_C"/>
</dbReference>
<dbReference type="InterPro" id="IPR001753">
    <property type="entry name" value="Enoyl-CoA_hydra/iso"/>
</dbReference>
<dbReference type="Proteomes" id="UP001500635">
    <property type="component" value="Unassembled WGS sequence"/>
</dbReference>
<evidence type="ECO:0000256" key="3">
    <source>
        <dbReference type="ARBA" id="ARBA00023709"/>
    </source>
</evidence>
<name>A0ABP8KCD8_9ACTN</name>
<protein>
    <submittedName>
        <fullName evidence="5">Crotonase/enoyl-CoA hydratase family protein</fullName>
    </submittedName>
</protein>
<evidence type="ECO:0000256" key="4">
    <source>
        <dbReference type="ARBA" id="ARBA00023717"/>
    </source>
</evidence>
<dbReference type="InterPro" id="IPR029045">
    <property type="entry name" value="ClpP/crotonase-like_dom_sf"/>
</dbReference>
<dbReference type="PANTHER" id="PTHR11941">
    <property type="entry name" value="ENOYL-COA HYDRATASE-RELATED"/>
    <property type="match status" value="1"/>
</dbReference>
<dbReference type="SUPFAM" id="SSF52096">
    <property type="entry name" value="ClpP/crotonase"/>
    <property type="match status" value="1"/>
</dbReference>
<accession>A0ABP8KCD8</accession>
<dbReference type="Pfam" id="PF00378">
    <property type="entry name" value="ECH_1"/>
    <property type="match status" value="1"/>
</dbReference>
<dbReference type="CDD" id="cd06558">
    <property type="entry name" value="crotonase-like"/>
    <property type="match status" value="1"/>
</dbReference>
<keyword evidence="6" id="KW-1185">Reference proteome</keyword>
<dbReference type="EMBL" id="BAABFR010000109">
    <property type="protein sequence ID" value="GAA4403491.1"/>
    <property type="molecule type" value="Genomic_DNA"/>
</dbReference>
<comment type="caution">
    <text evidence="5">The sequence shown here is derived from an EMBL/GenBank/DDBJ whole genome shotgun (WGS) entry which is preliminary data.</text>
</comment>
<evidence type="ECO:0000313" key="5">
    <source>
        <dbReference type="EMBL" id="GAA4403491.1"/>
    </source>
</evidence>
<dbReference type="PANTHER" id="PTHR11941:SF54">
    <property type="entry name" value="ENOYL-COA HYDRATASE, MITOCHONDRIAL"/>
    <property type="match status" value="1"/>
</dbReference>
<comment type="catalytic activity">
    <reaction evidence="3">
        <text>a (3S)-3-hydroxyacyl-CoA = a (2E)-enoyl-CoA + H2O</text>
        <dbReference type="Rhea" id="RHEA:16105"/>
        <dbReference type="ChEBI" id="CHEBI:15377"/>
        <dbReference type="ChEBI" id="CHEBI:57318"/>
        <dbReference type="ChEBI" id="CHEBI:58856"/>
        <dbReference type="EC" id="4.2.1.17"/>
    </reaction>
</comment>
<comment type="similarity">
    <text evidence="1">Belongs to the enoyl-CoA hydratase/isomerase family.</text>
</comment>